<feature type="domain" description="Erythromycin biosynthesis protein CIII-like C-terminal" evidence="1">
    <location>
        <begin position="6"/>
        <end position="125"/>
    </location>
</feature>
<dbReference type="GO" id="GO:0016757">
    <property type="term" value="F:glycosyltransferase activity"/>
    <property type="evidence" value="ECO:0007669"/>
    <property type="project" value="UniProtKB-ARBA"/>
</dbReference>
<sequence length="171" mass="18161">MGQDCLVIATTGRQPVDVLGPLPPNVRATDYVPYSKLLPHVDVFVCNGGFGGVQQALGCGVPLVPAGETEEKMDSTAHAAWTGAAVKLATGRPHAEDIRKTVGTVLGDDSFRSAARRLQAEYAEHDALRAIGKLVAELGEPAANAQPHNRPARLPTRPDPCGRYRRCGWSA</sequence>
<dbReference type="Proteomes" id="UP000199503">
    <property type="component" value="Unassembled WGS sequence"/>
</dbReference>
<evidence type="ECO:0000313" key="3">
    <source>
        <dbReference type="Proteomes" id="UP000199503"/>
    </source>
</evidence>
<dbReference type="AlphaFoldDB" id="A0A1H9WSE8"/>
<dbReference type="EMBL" id="FOFV01000024">
    <property type="protein sequence ID" value="SES36856.1"/>
    <property type="molecule type" value="Genomic_DNA"/>
</dbReference>
<dbReference type="Pfam" id="PF06722">
    <property type="entry name" value="EryCIII-like_C"/>
    <property type="match status" value="1"/>
</dbReference>
<keyword evidence="2" id="KW-0808">Transferase</keyword>
<accession>A0A1H9WSE8</accession>
<reference evidence="3" key="1">
    <citation type="submission" date="2016-10" db="EMBL/GenBank/DDBJ databases">
        <authorList>
            <person name="Varghese N."/>
            <person name="Submissions S."/>
        </authorList>
    </citation>
    <scope>NUCLEOTIDE SEQUENCE [LARGE SCALE GENOMIC DNA]</scope>
    <source>
        <strain evidence="3">DSM 44437</strain>
    </source>
</reference>
<evidence type="ECO:0000259" key="1">
    <source>
        <dbReference type="Pfam" id="PF06722"/>
    </source>
</evidence>
<name>A0A1H9WSE8_9PSEU</name>
<evidence type="ECO:0000313" key="2">
    <source>
        <dbReference type="EMBL" id="SES36856.1"/>
    </source>
</evidence>
<dbReference type="Gene3D" id="3.40.50.2000">
    <property type="entry name" value="Glycogen Phosphorylase B"/>
    <property type="match status" value="1"/>
</dbReference>
<dbReference type="SUPFAM" id="SSF53756">
    <property type="entry name" value="UDP-Glycosyltransferase/glycogen phosphorylase"/>
    <property type="match status" value="1"/>
</dbReference>
<dbReference type="STRING" id="65499.SAMN04488000_12471"/>
<organism evidence="2 3">
    <name type="scientific">Lentzea albida</name>
    <dbReference type="NCBI Taxonomy" id="65499"/>
    <lineage>
        <taxon>Bacteria</taxon>
        <taxon>Bacillati</taxon>
        <taxon>Actinomycetota</taxon>
        <taxon>Actinomycetes</taxon>
        <taxon>Pseudonocardiales</taxon>
        <taxon>Pseudonocardiaceae</taxon>
        <taxon>Lentzea</taxon>
    </lineage>
</organism>
<gene>
    <name evidence="2" type="ORF">SAMN04488000_12471</name>
</gene>
<dbReference type="InterPro" id="IPR010610">
    <property type="entry name" value="EryCIII-like_C"/>
</dbReference>
<keyword evidence="3" id="KW-1185">Reference proteome</keyword>
<protein>
    <submittedName>
        <fullName evidence="2">UDP-glucoronosyl and UDP-glucosyl transferase</fullName>
    </submittedName>
</protein>
<proteinExistence type="predicted"/>